<feature type="domain" description="Non-canonical purine NTP phosphatase/PRRC1" evidence="5">
    <location>
        <begin position="121"/>
        <end position="214"/>
    </location>
</feature>
<dbReference type="Pfam" id="PF01931">
    <property type="entry name" value="NTPase_I-T"/>
    <property type="match status" value="1"/>
</dbReference>
<protein>
    <submittedName>
        <fullName evidence="6">Protein PRRC1-like protein</fullName>
    </submittedName>
</protein>
<dbReference type="GO" id="GO:0034237">
    <property type="term" value="F:protein kinase A regulatory subunit binding"/>
    <property type="evidence" value="ECO:0007669"/>
    <property type="project" value="TreeGrafter"/>
</dbReference>
<dbReference type="OrthoDB" id="4968544at2759"/>
<keyword evidence="3" id="KW-0333">Golgi apparatus</keyword>
<dbReference type="PANTHER" id="PTHR23276">
    <property type="entry name" value="PROTEIN PRRC1"/>
    <property type="match status" value="1"/>
</dbReference>
<name>A0A3S3PHM6_9ACAR</name>
<sequence length="302" mass="33657">MSSTSAEKQQLIASERVHKSMDAKKAANVEQEKTGVQVSTPIHIPKPTNVSYEMQDVNLSQPSSMSPTKADNAGFLGWLSSNQFLNQVAKKARNSVDTMITTLDPGMKEFLRGDVSIVVSSTDDVKVTAVRDAFIDTFGRATVKGVESHASSIAIQPFGVDSAVGAAKERIYNIRTEQSSVVPQNQVIVSVENVIFELSPEKFYNFEYLLLDDPLISLSLDIYSQSIWIPSECVNRLKFETPSDYVFRDSGFSLTIDEIMAQKLNVARDKWHDMWTGLSRNKIIYNAAFVLANLYKVKLSRQ</sequence>
<evidence type="ECO:0000256" key="3">
    <source>
        <dbReference type="ARBA" id="ARBA00023034"/>
    </source>
</evidence>
<dbReference type="AlphaFoldDB" id="A0A3S3PHM6"/>
<accession>A0A3S3PHM6</accession>
<dbReference type="Proteomes" id="UP000285301">
    <property type="component" value="Unassembled WGS sequence"/>
</dbReference>
<keyword evidence="7" id="KW-1185">Reference proteome</keyword>
<comment type="caution">
    <text evidence="6">The sequence shown here is derived from an EMBL/GenBank/DDBJ whole genome shotgun (WGS) entry which is preliminary data.</text>
</comment>
<dbReference type="Gene3D" id="3.90.950.10">
    <property type="match status" value="1"/>
</dbReference>
<evidence type="ECO:0000313" key="6">
    <source>
        <dbReference type="EMBL" id="RWS12628.1"/>
    </source>
</evidence>
<dbReference type="InterPro" id="IPR029001">
    <property type="entry name" value="ITPase-like_fam"/>
</dbReference>
<evidence type="ECO:0000313" key="7">
    <source>
        <dbReference type="Proteomes" id="UP000285301"/>
    </source>
</evidence>
<organism evidence="6 7">
    <name type="scientific">Dinothrombium tinctorium</name>
    <dbReference type="NCBI Taxonomy" id="1965070"/>
    <lineage>
        <taxon>Eukaryota</taxon>
        <taxon>Metazoa</taxon>
        <taxon>Ecdysozoa</taxon>
        <taxon>Arthropoda</taxon>
        <taxon>Chelicerata</taxon>
        <taxon>Arachnida</taxon>
        <taxon>Acari</taxon>
        <taxon>Acariformes</taxon>
        <taxon>Trombidiformes</taxon>
        <taxon>Prostigmata</taxon>
        <taxon>Anystina</taxon>
        <taxon>Parasitengona</taxon>
        <taxon>Trombidioidea</taxon>
        <taxon>Trombidiidae</taxon>
        <taxon>Dinothrombium</taxon>
    </lineage>
</organism>
<evidence type="ECO:0000256" key="2">
    <source>
        <dbReference type="ARBA" id="ARBA00010298"/>
    </source>
</evidence>
<dbReference type="SUPFAM" id="SSF52972">
    <property type="entry name" value="ITPase-like"/>
    <property type="match status" value="1"/>
</dbReference>
<feature type="region of interest" description="Disordered" evidence="4">
    <location>
        <begin position="1"/>
        <end position="21"/>
    </location>
</feature>
<comment type="similarity">
    <text evidence="2">Belongs to the PRRC1 family.</text>
</comment>
<dbReference type="GO" id="GO:0005794">
    <property type="term" value="C:Golgi apparatus"/>
    <property type="evidence" value="ECO:0007669"/>
    <property type="project" value="UniProtKB-SubCell"/>
</dbReference>
<gene>
    <name evidence="6" type="ORF">B4U79_01880</name>
</gene>
<comment type="subcellular location">
    <subcellularLocation>
        <location evidence="1">Golgi apparatus</location>
    </subcellularLocation>
</comment>
<dbReference type="PANTHER" id="PTHR23276:SF2">
    <property type="entry name" value="PROTEIN PRRC1"/>
    <property type="match status" value="1"/>
</dbReference>
<dbReference type="InterPro" id="IPR026534">
    <property type="entry name" value="PRRC1"/>
</dbReference>
<evidence type="ECO:0000259" key="5">
    <source>
        <dbReference type="Pfam" id="PF01931"/>
    </source>
</evidence>
<dbReference type="InterPro" id="IPR026533">
    <property type="entry name" value="NTPase/PRRC1"/>
</dbReference>
<evidence type="ECO:0000256" key="4">
    <source>
        <dbReference type="SAM" id="MobiDB-lite"/>
    </source>
</evidence>
<feature type="compositionally biased region" description="Polar residues" evidence="4">
    <location>
        <begin position="1"/>
        <end position="12"/>
    </location>
</feature>
<dbReference type="EMBL" id="NCKU01001249">
    <property type="protein sequence ID" value="RWS12628.1"/>
    <property type="molecule type" value="Genomic_DNA"/>
</dbReference>
<proteinExistence type="inferred from homology"/>
<evidence type="ECO:0000256" key="1">
    <source>
        <dbReference type="ARBA" id="ARBA00004555"/>
    </source>
</evidence>
<reference evidence="6 7" key="1">
    <citation type="journal article" date="2018" name="Gigascience">
        <title>Genomes of trombidid mites reveal novel predicted allergens and laterally-transferred genes associated with secondary metabolism.</title>
        <authorList>
            <person name="Dong X."/>
            <person name="Chaisiri K."/>
            <person name="Xia D."/>
            <person name="Armstrong S.D."/>
            <person name="Fang Y."/>
            <person name="Donnelly M.J."/>
            <person name="Kadowaki T."/>
            <person name="McGarry J.W."/>
            <person name="Darby A.C."/>
            <person name="Makepeace B.L."/>
        </authorList>
    </citation>
    <scope>NUCLEOTIDE SEQUENCE [LARGE SCALE GENOMIC DNA]</scope>
    <source>
        <strain evidence="6">UoL-WK</strain>
    </source>
</reference>